<dbReference type="PANTHER" id="PTHR22911">
    <property type="entry name" value="ACYL-MALONYL CONDENSING ENZYME-RELATED"/>
    <property type="match status" value="1"/>
</dbReference>
<keyword evidence="1" id="KW-0472">Membrane</keyword>
<comment type="caution">
    <text evidence="3">The sequence shown here is derived from an EMBL/GenBank/DDBJ whole genome shotgun (WGS) entry which is preliminary data.</text>
</comment>
<feature type="transmembrane region" description="Helical" evidence="1">
    <location>
        <begin position="269"/>
        <end position="286"/>
    </location>
</feature>
<feature type="transmembrane region" description="Helical" evidence="1">
    <location>
        <begin position="79"/>
        <end position="100"/>
    </location>
</feature>
<feature type="domain" description="EamA" evidence="2">
    <location>
        <begin position="156"/>
        <end position="284"/>
    </location>
</feature>
<keyword evidence="1" id="KW-0812">Transmembrane</keyword>
<dbReference type="PANTHER" id="PTHR22911:SF103">
    <property type="entry name" value="BLR2811 PROTEIN"/>
    <property type="match status" value="1"/>
</dbReference>
<evidence type="ECO:0000256" key="1">
    <source>
        <dbReference type="SAM" id="Phobius"/>
    </source>
</evidence>
<evidence type="ECO:0000313" key="4">
    <source>
        <dbReference type="Proteomes" id="UP000199598"/>
    </source>
</evidence>
<proteinExistence type="predicted"/>
<gene>
    <name evidence="3" type="ORF">SAMN04488518_105257</name>
</gene>
<reference evidence="3 4" key="1">
    <citation type="submission" date="2016-10" db="EMBL/GenBank/DDBJ databases">
        <authorList>
            <person name="Varghese N."/>
            <person name="Submissions S."/>
        </authorList>
    </citation>
    <scope>NUCLEOTIDE SEQUENCE [LARGE SCALE GENOMIC DNA]</scope>
    <source>
        <strain evidence="3 4">DSM 16392</strain>
    </source>
</reference>
<name>A0A1I3ZTR7_9HYPH</name>
<feature type="transmembrane region" description="Helical" evidence="1">
    <location>
        <begin position="214"/>
        <end position="232"/>
    </location>
</feature>
<dbReference type="Proteomes" id="UP000199598">
    <property type="component" value="Unassembled WGS sequence"/>
</dbReference>
<feature type="transmembrane region" description="Helical" evidence="1">
    <location>
        <begin position="12"/>
        <end position="31"/>
    </location>
</feature>
<evidence type="ECO:0000259" key="2">
    <source>
        <dbReference type="Pfam" id="PF00892"/>
    </source>
</evidence>
<sequence>MSEMVSQAPAQGNVKFGILWMVAAMFMFVIVDSVGKYLSLSYPVLQVVWGRMFFHLLFMLVFLAPRVKTMIAPNNGSVVYLRAILVLVMTIGSVAAAQLIPVATLHAIALLSPMMVTAMSVPILGEQVGMRRWASILVAFIGALLIVKPGAGVLDLGALIAVATIVVYSAGHIVARYASKFDNPSTVLFHTALLGAVVTSLFTPFFWQAPDLEGWALLALIGAVSGFGHYAIVKAFSFGEASTIAPFSYSSLIWAMLIGLMFFGEFPDGLTLVGAAVIFGSAIYMWHREKVLGRAA</sequence>
<dbReference type="Pfam" id="PF00892">
    <property type="entry name" value="EamA"/>
    <property type="match status" value="2"/>
</dbReference>
<dbReference type="EMBL" id="FOSK01000005">
    <property type="protein sequence ID" value="SFK47081.1"/>
    <property type="molecule type" value="Genomic_DNA"/>
</dbReference>
<organism evidence="3 4">
    <name type="scientific">Pseudovibrio ascidiaceicola</name>
    <dbReference type="NCBI Taxonomy" id="285279"/>
    <lineage>
        <taxon>Bacteria</taxon>
        <taxon>Pseudomonadati</taxon>
        <taxon>Pseudomonadota</taxon>
        <taxon>Alphaproteobacteria</taxon>
        <taxon>Hyphomicrobiales</taxon>
        <taxon>Stappiaceae</taxon>
        <taxon>Pseudovibrio</taxon>
    </lineage>
</organism>
<feature type="transmembrane region" description="Helical" evidence="1">
    <location>
        <begin position="106"/>
        <end position="125"/>
    </location>
</feature>
<feature type="transmembrane region" description="Helical" evidence="1">
    <location>
        <begin position="187"/>
        <end position="208"/>
    </location>
</feature>
<feature type="transmembrane region" description="Helical" evidence="1">
    <location>
        <begin position="132"/>
        <end position="150"/>
    </location>
</feature>
<feature type="transmembrane region" description="Helical" evidence="1">
    <location>
        <begin position="43"/>
        <end position="67"/>
    </location>
</feature>
<evidence type="ECO:0000313" key="3">
    <source>
        <dbReference type="EMBL" id="SFK47081.1"/>
    </source>
</evidence>
<dbReference type="SUPFAM" id="SSF103481">
    <property type="entry name" value="Multidrug resistance efflux transporter EmrE"/>
    <property type="match status" value="2"/>
</dbReference>
<keyword evidence="1" id="KW-1133">Transmembrane helix</keyword>
<dbReference type="InterPro" id="IPR000620">
    <property type="entry name" value="EamA_dom"/>
</dbReference>
<dbReference type="InterPro" id="IPR037185">
    <property type="entry name" value="EmrE-like"/>
</dbReference>
<protein>
    <submittedName>
        <fullName evidence="3">Threonine/homoserine efflux transporter RhtA</fullName>
    </submittedName>
</protein>
<feature type="transmembrane region" description="Helical" evidence="1">
    <location>
        <begin position="244"/>
        <end position="263"/>
    </location>
</feature>
<keyword evidence="4" id="KW-1185">Reference proteome</keyword>
<feature type="transmembrane region" description="Helical" evidence="1">
    <location>
        <begin position="156"/>
        <end position="175"/>
    </location>
</feature>
<dbReference type="RefSeq" id="WP_063310540.1">
    <property type="nucleotide sequence ID" value="NZ_FOSK01000005.1"/>
</dbReference>
<accession>A0A1I3ZTR7</accession>
<feature type="domain" description="EamA" evidence="2">
    <location>
        <begin position="16"/>
        <end position="147"/>
    </location>
</feature>